<dbReference type="Proteomes" id="UP000011717">
    <property type="component" value="Unassembled WGS sequence"/>
</dbReference>
<name>M2SGM4_9SPHN</name>
<evidence type="ECO:0000313" key="2">
    <source>
        <dbReference type="EMBL" id="EMD84530.1"/>
    </source>
</evidence>
<dbReference type="AlphaFoldDB" id="M2SGM4"/>
<keyword evidence="3" id="KW-1185">Reference proteome</keyword>
<comment type="caution">
    <text evidence="2">The sequence shown here is derived from an EMBL/GenBank/DDBJ whole genome shotgun (WGS) entry which is preliminary data.</text>
</comment>
<proteinExistence type="predicted"/>
<evidence type="ECO:0000313" key="3">
    <source>
        <dbReference type="Proteomes" id="UP000011717"/>
    </source>
</evidence>
<dbReference type="OrthoDB" id="8834965at2"/>
<organism evidence="2 3">
    <name type="scientific">Pacificimonas flava</name>
    <dbReference type="NCBI Taxonomy" id="1234595"/>
    <lineage>
        <taxon>Bacteria</taxon>
        <taxon>Pseudomonadati</taxon>
        <taxon>Pseudomonadota</taxon>
        <taxon>Alphaproteobacteria</taxon>
        <taxon>Sphingomonadales</taxon>
        <taxon>Sphingosinicellaceae</taxon>
        <taxon>Pacificimonas</taxon>
    </lineage>
</organism>
<evidence type="ECO:0000256" key="1">
    <source>
        <dbReference type="SAM" id="MobiDB-lite"/>
    </source>
</evidence>
<reference evidence="2 3" key="1">
    <citation type="journal article" date="2013" name="Genome Announc.">
        <title>Draft Genome Sequence of Strain JLT2015T, Belonging to the Family Sphingomonadaceae of the Alphaproteobacteria.</title>
        <authorList>
            <person name="Tang K."/>
            <person name="Liu K."/>
            <person name="Li S."/>
            <person name="Jiao N."/>
        </authorList>
    </citation>
    <scope>NUCLEOTIDE SEQUENCE [LARGE SCALE GENOMIC DNA]</scope>
    <source>
        <strain evidence="2 3">JLT2015</strain>
    </source>
</reference>
<dbReference type="PATRIC" id="fig|1234595.3.peg.459"/>
<sequence>MSDDFPTPITEENGWLSGPLRTPAQMLQDQSYDGHKSLHDDATAGDLGFRAGPIEGPTHFSQFEPLCVRAFGEEWWHSGCISAHFRNMVVEGERCRAFLKHRAENADLADIRMEKEDGTEVLQGTASVRGAEGTALRERLSSLRPLEYKIILRDVEIGMTQAREPASMAMDQHMGSLYPFTLREKLDAITERSPRFVAERPVIPMEMISVLAHHLPKGFPVRGPAIGLFADLEIRLVEGPLLAGEPFEVEKTVVALSGSRRTESAWIESRIYRPGADTPAAIVLLNSATLKDSFAGYREEEAQLAGKGG</sequence>
<accession>M2SGM4</accession>
<feature type="region of interest" description="Disordered" evidence="1">
    <location>
        <begin position="1"/>
        <end position="21"/>
    </location>
</feature>
<dbReference type="SUPFAM" id="SSF54637">
    <property type="entry name" value="Thioesterase/thiol ester dehydrase-isomerase"/>
    <property type="match status" value="1"/>
</dbReference>
<evidence type="ECO:0008006" key="4">
    <source>
        <dbReference type="Google" id="ProtNLM"/>
    </source>
</evidence>
<protein>
    <recommendedName>
        <fullName evidence="4">N-terminal of MaoC-like dehydratase domain-containing protein</fullName>
    </recommendedName>
</protein>
<dbReference type="InterPro" id="IPR029069">
    <property type="entry name" value="HotDog_dom_sf"/>
</dbReference>
<dbReference type="RefSeq" id="WP_008599907.1">
    <property type="nucleotide sequence ID" value="NZ_AMRV01000001.1"/>
</dbReference>
<gene>
    <name evidence="2" type="ORF">C725_0460</name>
</gene>
<dbReference type="EMBL" id="AMRV01000001">
    <property type="protein sequence ID" value="EMD84530.1"/>
    <property type="molecule type" value="Genomic_DNA"/>
</dbReference>